<name>A0A9E7R139_9EURY</name>
<reference evidence="2" key="1">
    <citation type="submission" date="2022-09" db="EMBL/GenBank/DDBJ databases">
        <title>Diverse halophilic archaea isolated from saline environments.</title>
        <authorList>
            <person name="Cui H.-L."/>
        </authorList>
    </citation>
    <scope>NUCLEOTIDE SEQUENCE</scope>
    <source>
        <strain evidence="2">ZS-35-S2</strain>
    </source>
</reference>
<accession>A0A9E7R139</accession>
<dbReference type="InterPro" id="IPR017946">
    <property type="entry name" value="PLC-like_Pdiesterase_TIM-brl"/>
</dbReference>
<dbReference type="PANTHER" id="PTHR46211">
    <property type="entry name" value="GLYCEROPHOSPHORYL DIESTER PHOSPHODIESTERASE"/>
    <property type="match status" value="1"/>
</dbReference>
<evidence type="ECO:0000259" key="1">
    <source>
        <dbReference type="PROSITE" id="PS51704"/>
    </source>
</evidence>
<dbReference type="InterPro" id="IPR030395">
    <property type="entry name" value="GP_PDE_dom"/>
</dbReference>
<dbReference type="AlphaFoldDB" id="A0A9E7R139"/>
<dbReference type="PROSITE" id="PS51704">
    <property type="entry name" value="GP_PDE"/>
    <property type="match status" value="1"/>
</dbReference>
<evidence type="ECO:0000313" key="3">
    <source>
        <dbReference type="Proteomes" id="UP001057580"/>
    </source>
</evidence>
<keyword evidence="3" id="KW-1185">Reference proteome</keyword>
<dbReference type="GeneID" id="74944012"/>
<dbReference type="RefSeq" id="WP_260592676.1">
    <property type="nucleotide sequence ID" value="NZ_CP104003.1"/>
</dbReference>
<protein>
    <submittedName>
        <fullName evidence="2">Glycerophosphodiester phosphodiesterase</fullName>
    </submittedName>
</protein>
<dbReference type="Proteomes" id="UP001057580">
    <property type="component" value="Chromosome"/>
</dbReference>
<feature type="domain" description="GP-PDE" evidence="1">
    <location>
        <begin position="3"/>
        <end position="256"/>
    </location>
</feature>
<dbReference type="EMBL" id="CP104003">
    <property type="protein sequence ID" value="UWM53682.1"/>
    <property type="molecule type" value="Genomic_DNA"/>
</dbReference>
<dbReference type="GO" id="GO:0008081">
    <property type="term" value="F:phosphoric diester hydrolase activity"/>
    <property type="evidence" value="ECO:0007669"/>
    <property type="project" value="InterPro"/>
</dbReference>
<dbReference type="GO" id="GO:0006629">
    <property type="term" value="P:lipid metabolic process"/>
    <property type="evidence" value="ECO:0007669"/>
    <property type="project" value="InterPro"/>
</dbReference>
<sequence>MSLDILAHRGFAGTFPENTVPAVTAAGLHPDTHTVEVDTMPAADGTPVVFHDSRLDERDDGSEGVTDAEGVVWETPLATVTGAEVLGSGFTVPTLAAVVEALPPGVRLNVELKNPGTRDVWPASHPDDLATRRETWRPFVERVAATCEPLERVLYSSFFEAALAAADDVTGDRTAPVVPDGAADWGLDCVARHGCTAFHPAKEAVFTDAALVGRARDRGCTVNAWTARTWHDVKRLREAGVDGVVADYPLLTIAGDR</sequence>
<dbReference type="Pfam" id="PF03009">
    <property type="entry name" value="GDPD"/>
    <property type="match status" value="1"/>
</dbReference>
<evidence type="ECO:0000313" key="2">
    <source>
        <dbReference type="EMBL" id="UWM53682.1"/>
    </source>
</evidence>
<dbReference type="CDD" id="cd08556">
    <property type="entry name" value="GDPD"/>
    <property type="match status" value="1"/>
</dbReference>
<dbReference type="PANTHER" id="PTHR46211:SF14">
    <property type="entry name" value="GLYCEROPHOSPHODIESTER PHOSPHODIESTERASE"/>
    <property type="match status" value="1"/>
</dbReference>
<dbReference type="KEGG" id="ssai:N0B31_16280"/>
<proteinExistence type="predicted"/>
<gene>
    <name evidence="2" type="ORF">N0B31_16280</name>
</gene>
<dbReference type="SUPFAM" id="SSF51695">
    <property type="entry name" value="PLC-like phosphodiesterases"/>
    <property type="match status" value="1"/>
</dbReference>
<organism evidence="2 3">
    <name type="scientific">Salinirubellus salinus</name>
    <dbReference type="NCBI Taxonomy" id="1364945"/>
    <lineage>
        <taxon>Archaea</taxon>
        <taxon>Methanobacteriati</taxon>
        <taxon>Methanobacteriota</taxon>
        <taxon>Stenosarchaea group</taxon>
        <taxon>Halobacteria</taxon>
        <taxon>Halobacteriales</taxon>
        <taxon>Natronomonadaceae</taxon>
        <taxon>Salinirubellus</taxon>
    </lineage>
</organism>
<dbReference type="Gene3D" id="3.20.20.190">
    <property type="entry name" value="Phosphatidylinositol (PI) phosphodiesterase"/>
    <property type="match status" value="1"/>
</dbReference>